<protein>
    <submittedName>
        <fullName evidence="1">Uncharacterized protein</fullName>
    </submittedName>
</protein>
<keyword evidence="2" id="KW-1185">Reference proteome</keyword>
<dbReference type="AlphaFoldDB" id="A0A4Y2ABY6"/>
<proteinExistence type="predicted"/>
<reference evidence="1 2" key="1">
    <citation type="journal article" date="2019" name="Sci. Rep.">
        <title>Orb-weaving spider Araneus ventricosus genome elucidates the spidroin gene catalogue.</title>
        <authorList>
            <person name="Kono N."/>
            <person name="Nakamura H."/>
            <person name="Ohtoshi R."/>
            <person name="Moran D.A.P."/>
            <person name="Shinohara A."/>
            <person name="Yoshida Y."/>
            <person name="Fujiwara M."/>
            <person name="Mori M."/>
            <person name="Tomita M."/>
            <person name="Arakawa K."/>
        </authorList>
    </citation>
    <scope>NUCLEOTIDE SEQUENCE [LARGE SCALE GENOMIC DNA]</scope>
</reference>
<dbReference type="EMBL" id="BGPR01000010">
    <property type="protein sequence ID" value="GBL76829.1"/>
    <property type="molecule type" value="Genomic_DNA"/>
</dbReference>
<gene>
    <name evidence="1" type="ORF">AVEN_53488_1</name>
</gene>
<comment type="caution">
    <text evidence="1">The sequence shown here is derived from an EMBL/GenBank/DDBJ whole genome shotgun (WGS) entry which is preliminary data.</text>
</comment>
<name>A0A4Y2ABY6_ARAVE</name>
<dbReference type="Proteomes" id="UP000499080">
    <property type="component" value="Unassembled WGS sequence"/>
</dbReference>
<sequence length="85" mass="9360">MADLVHRRTGCRRCLVSCSSRFNDPDLALTLHARGQARGWTTARSMSSPVSGLVGEGMAEVHGLEEEGYGFYPLTVLSFNQHYSN</sequence>
<evidence type="ECO:0000313" key="1">
    <source>
        <dbReference type="EMBL" id="GBL76829.1"/>
    </source>
</evidence>
<evidence type="ECO:0000313" key="2">
    <source>
        <dbReference type="Proteomes" id="UP000499080"/>
    </source>
</evidence>
<accession>A0A4Y2ABY6</accession>
<organism evidence="1 2">
    <name type="scientific">Araneus ventricosus</name>
    <name type="common">Orbweaver spider</name>
    <name type="synonym">Epeira ventricosa</name>
    <dbReference type="NCBI Taxonomy" id="182803"/>
    <lineage>
        <taxon>Eukaryota</taxon>
        <taxon>Metazoa</taxon>
        <taxon>Ecdysozoa</taxon>
        <taxon>Arthropoda</taxon>
        <taxon>Chelicerata</taxon>
        <taxon>Arachnida</taxon>
        <taxon>Araneae</taxon>
        <taxon>Araneomorphae</taxon>
        <taxon>Entelegynae</taxon>
        <taxon>Araneoidea</taxon>
        <taxon>Araneidae</taxon>
        <taxon>Araneus</taxon>
    </lineage>
</organism>